<sequence>FICDKVSADYRYALFISFVRGYPPPFLERIFGINHEALMSHAYGADWYGARANFLRRNPGLRIDTNILIADCLWQTVAETPAKGNAATRLAALQQLSNLDPARQVKRRVTAGFSLEEFVGATPELAGEGDGVVDEETGQIGEVVDVPPEELLELPGHREEPA</sequence>
<feature type="non-terminal residue" evidence="1">
    <location>
        <position position="1"/>
    </location>
</feature>
<name>A0A0F8W0D0_9ZZZZ</name>
<evidence type="ECO:0000313" key="1">
    <source>
        <dbReference type="EMBL" id="KKK50097.1"/>
    </source>
</evidence>
<dbReference type="EMBL" id="LAZR01068195">
    <property type="protein sequence ID" value="KKK50097.1"/>
    <property type="molecule type" value="Genomic_DNA"/>
</dbReference>
<proteinExistence type="predicted"/>
<accession>A0A0F8W0D0</accession>
<gene>
    <name evidence="1" type="ORF">LCGC14_3128440</name>
</gene>
<comment type="caution">
    <text evidence="1">The sequence shown here is derived from an EMBL/GenBank/DDBJ whole genome shotgun (WGS) entry which is preliminary data.</text>
</comment>
<dbReference type="AlphaFoldDB" id="A0A0F8W0D0"/>
<protein>
    <submittedName>
        <fullName evidence="1">Uncharacterized protein</fullName>
    </submittedName>
</protein>
<reference evidence="1" key="1">
    <citation type="journal article" date="2015" name="Nature">
        <title>Complex archaea that bridge the gap between prokaryotes and eukaryotes.</title>
        <authorList>
            <person name="Spang A."/>
            <person name="Saw J.H."/>
            <person name="Jorgensen S.L."/>
            <person name="Zaremba-Niedzwiedzka K."/>
            <person name="Martijn J."/>
            <person name="Lind A.E."/>
            <person name="van Eijk R."/>
            <person name="Schleper C."/>
            <person name="Guy L."/>
            <person name="Ettema T.J."/>
        </authorList>
    </citation>
    <scope>NUCLEOTIDE SEQUENCE</scope>
</reference>
<organism evidence="1">
    <name type="scientific">marine sediment metagenome</name>
    <dbReference type="NCBI Taxonomy" id="412755"/>
    <lineage>
        <taxon>unclassified sequences</taxon>
        <taxon>metagenomes</taxon>
        <taxon>ecological metagenomes</taxon>
    </lineage>
</organism>